<keyword evidence="1 5" id="KW-0547">Nucleotide-binding</keyword>
<sequence length="660" mass="74211">MTRLSRLSRVWIRKIKLCPTQNILQKHFSSVSGMRQAMKLREYQKDCINAVISNVNQGHKRLGISLATGAGKTVVFTQLIDRIEPVDQRSQTLILAHRQELVEQAARQCTIAYPTKTIEIEMGPMHATGLADITVASIQSIISGSRISKFDPSQFKLILVDEAHHIVASSYAKTLDHFGLSTSQENSPVLVGVSATLSRSDGVRLGGAIDHIVYHKDYVELIDEKWLSGVVFTTVRSHADVSRVRRGVNGDFQAGDLSKVVNTDEINEITVRSWLQRCKDRKSTLAFCVDLQHVIGLTNTFRNHGIDARFITGTTSKSERSDRLDKFKAGEYPVLVNCGVFTEGTDIPNIDCVLLGRPTRSRNLLIQMIGRGMRLHPKKKNCHIIDMVASFEKGIVTSPTLFGLDPQELLKEAGPEDMNRIKKKREKEEKLRESGGSPKMSANNNTTEIATPQKKKITFTDYKSVHDLISDTSTEQFIREISRHSWVCTGKDRYILTHVDGCYLSIFKLPGESMYTVKENSNNKLPGKRPIFNRPRIILTTECFRSAVQGADTYAAIKYNLRFIVTSEAWRSLNATPGQIDFLNRFRPADDQLSCDSITKGKAADMISKIKHGARGEFSRMEVERRKIDREIRRENAKIERETVVVGPVPKPKLKNNSTS</sequence>
<evidence type="ECO:0000313" key="6">
    <source>
        <dbReference type="Proteomes" id="UP000285405"/>
    </source>
</evidence>
<dbReference type="GO" id="GO:0061749">
    <property type="term" value="F:forked DNA-dependent helicase activity"/>
    <property type="evidence" value="ECO:0007669"/>
    <property type="project" value="TreeGrafter"/>
</dbReference>
<feature type="domain" description="Helicase ATP-binding" evidence="3">
    <location>
        <begin position="53"/>
        <end position="215"/>
    </location>
</feature>
<evidence type="ECO:0000256" key="2">
    <source>
        <dbReference type="SAM" id="MobiDB-lite"/>
    </source>
</evidence>
<organism evidence="5 6">
    <name type="scientific">Golovinomyces cichoracearum</name>
    <dbReference type="NCBI Taxonomy" id="62708"/>
    <lineage>
        <taxon>Eukaryota</taxon>
        <taxon>Fungi</taxon>
        <taxon>Dikarya</taxon>
        <taxon>Ascomycota</taxon>
        <taxon>Pezizomycotina</taxon>
        <taxon>Leotiomycetes</taxon>
        <taxon>Erysiphales</taxon>
        <taxon>Erysiphaceae</taxon>
        <taxon>Golovinomyces</taxon>
    </lineage>
</organism>
<evidence type="ECO:0000259" key="4">
    <source>
        <dbReference type="PROSITE" id="PS51194"/>
    </source>
</evidence>
<feature type="region of interest" description="Disordered" evidence="2">
    <location>
        <begin position="421"/>
        <end position="445"/>
    </location>
</feature>
<dbReference type="GO" id="GO:0016787">
    <property type="term" value="F:hydrolase activity"/>
    <property type="evidence" value="ECO:0007669"/>
    <property type="project" value="InterPro"/>
</dbReference>
<evidence type="ECO:0000259" key="3">
    <source>
        <dbReference type="PROSITE" id="PS51192"/>
    </source>
</evidence>
<evidence type="ECO:0000313" key="5">
    <source>
        <dbReference type="EMBL" id="RKF55063.1"/>
    </source>
</evidence>
<dbReference type="SUPFAM" id="SSF52540">
    <property type="entry name" value="P-loop containing nucleoside triphosphate hydrolases"/>
    <property type="match status" value="1"/>
</dbReference>
<protein>
    <submittedName>
        <fullName evidence="5">Putative mitochondrial ATP-dependent helicase irc3</fullName>
    </submittedName>
</protein>
<dbReference type="GO" id="GO:0036121">
    <property type="term" value="F:double-stranded DNA helicase activity"/>
    <property type="evidence" value="ECO:0007669"/>
    <property type="project" value="TreeGrafter"/>
</dbReference>
<dbReference type="PANTHER" id="PTHR47396:SF1">
    <property type="entry name" value="ATP-DEPENDENT HELICASE IRC3-RELATED"/>
    <property type="match status" value="1"/>
</dbReference>
<accession>A0A420HCF8</accession>
<dbReference type="InterPro" id="IPR014001">
    <property type="entry name" value="Helicase_ATP-bd"/>
</dbReference>
<name>A0A420HCF8_9PEZI</name>
<keyword evidence="1 5" id="KW-0347">Helicase</keyword>
<dbReference type="Pfam" id="PF00271">
    <property type="entry name" value="Helicase_C"/>
    <property type="match status" value="1"/>
</dbReference>
<keyword evidence="1 5" id="KW-0378">Hydrolase</keyword>
<feature type="compositionally biased region" description="Basic and acidic residues" evidence="2">
    <location>
        <begin position="421"/>
        <end position="433"/>
    </location>
</feature>
<dbReference type="SMART" id="SM00487">
    <property type="entry name" value="DEXDc"/>
    <property type="match status" value="1"/>
</dbReference>
<dbReference type="InterPro" id="IPR027417">
    <property type="entry name" value="P-loop_NTPase"/>
</dbReference>
<dbReference type="InterPro" id="IPR006935">
    <property type="entry name" value="Helicase/UvrB_N"/>
</dbReference>
<dbReference type="GO" id="GO:0032042">
    <property type="term" value="P:mitochondrial DNA metabolic process"/>
    <property type="evidence" value="ECO:0007669"/>
    <property type="project" value="TreeGrafter"/>
</dbReference>
<dbReference type="SMART" id="SM00490">
    <property type="entry name" value="HELICc"/>
    <property type="match status" value="1"/>
</dbReference>
<dbReference type="InterPro" id="IPR001650">
    <property type="entry name" value="Helicase_C-like"/>
</dbReference>
<proteinExistence type="predicted"/>
<reference evidence="5 6" key="1">
    <citation type="journal article" date="2018" name="BMC Genomics">
        <title>Comparative genome analyses reveal sequence features reflecting distinct modes of host-adaptation between dicot and monocot powdery mildew.</title>
        <authorList>
            <person name="Wu Y."/>
            <person name="Ma X."/>
            <person name="Pan Z."/>
            <person name="Kale S.D."/>
            <person name="Song Y."/>
            <person name="King H."/>
            <person name="Zhang Q."/>
            <person name="Presley C."/>
            <person name="Deng X."/>
            <person name="Wei C.I."/>
            <person name="Xiao S."/>
        </authorList>
    </citation>
    <scope>NUCLEOTIDE SEQUENCE [LARGE SCALE GENOMIC DNA]</scope>
    <source>
        <strain evidence="5">UCSC1</strain>
    </source>
</reference>
<dbReference type="Pfam" id="PF04851">
    <property type="entry name" value="ResIII"/>
    <property type="match status" value="1"/>
</dbReference>
<dbReference type="EMBL" id="MCBR01020676">
    <property type="protein sequence ID" value="RKF55063.1"/>
    <property type="molecule type" value="Genomic_DNA"/>
</dbReference>
<feature type="domain" description="Helicase C-terminal" evidence="4">
    <location>
        <begin position="270"/>
        <end position="426"/>
    </location>
</feature>
<keyword evidence="1 5" id="KW-0067">ATP-binding</keyword>
<dbReference type="PROSITE" id="PS51192">
    <property type="entry name" value="HELICASE_ATP_BIND_1"/>
    <property type="match status" value="1"/>
</dbReference>
<evidence type="ECO:0000256" key="1">
    <source>
        <dbReference type="ARBA" id="ARBA00022806"/>
    </source>
</evidence>
<dbReference type="PROSITE" id="PS51194">
    <property type="entry name" value="HELICASE_CTER"/>
    <property type="match status" value="1"/>
</dbReference>
<dbReference type="GO" id="GO:0005524">
    <property type="term" value="F:ATP binding"/>
    <property type="evidence" value="ECO:0007669"/>
    <property type="project" value="InterPro"/>
</dbReference>
<gene>
    <name evidence="5" type="ORF">GcC1_206019</name>
</gene>
<dbReference type="InterPro" id="IPR050742">
    <property type="entry name" value="Helicase_Restrict-Modif_Enz"/>
</dbReference>
<dbReference type="OrthoDB" id="16911at2759"/>
<dbReference type="Gene3D" id="3.40.50.300">
    <property type="entry name" value="P-loop containing nucleotide triphosphate hydrolases"/>
    <property type="match status" value="2"/>
</dbReference>
<dbReference type="CDD" id="cd18799">
    <property type="entry name" value="SF2_C_EcoAI-like"/>
    <property type="match status" value="1"/>
</dbReference>
<dbReference type="PANTHER" id="PTHR47396">
    <property type="entry name" value="TYPE I RESTRICTION ENZYME ECOKI R PROTEIN"/>
    <property type="match status" value="1"/>
</dbReference>
<dbReference type="GO" id="GO:0070125">
    <property type="term" value="P:mitochondrial translational elongation"/>
    <property type="evidence" value="ECO:0007669"/>
    <property type="project" value="TreeGrafter"/>
</dbReference>
<dbReference type="GO" id="GO:0005759">
    <property type="term" value="C:mitochondrial matrix"/>
    <property type="evidence" value="ECO:0007669"/>
    <property type="project" value="TreeGrafter"/>
</dbReference>
<dbReference type="GO" id="GO:0000403">
    <property type="term" value="F:Y-form DNA binding"/>
    <property type="evidence" value="ECO:0007669"/>
    <property type="project" value="TreeGrafter"/>
</dbReference>
<comment type="caution">
    <text evidence="5">The sequence shown here is derived from an EMBL/GenBank/DDBJ whole genome shotgun (WGS) entry which is preliminary data.</text>
</comment>
<dbReference type="AlphaFoldDB" id="A0A420HCF8"/>
<dbReference type="Proteomes" id="UP000285405">
    <property type="component" value="Unassembled WGS sequence"/>
</dbReference>